<dbReference type="AlphaFoldDB" id="A0AAV3RIA1"/>
<evidence type="ECO:0000313" key="2">
    <source>
        <dbReference type="Proteomes" id="UP001454036"/>
    </source>
</evidence>
<comment type="caution">
    <text evidence="1">The sequence shown here is derived from an EMBL/GenBank/DDBJ whole genome shotgun (WGS) entry which is preliminary data.</text>
</comment>
<reference evidence="1 2" key="1">
    <citation type="submission" date="2024-01" db="EMBL/GenBank/DDBJ databases">
        <title>The complete chloroplast genome sequence of Lithospermum erythrorhizon: insights into the phylogenetic relationship among Boraginaceae species and the maternal lineages of purple gromwells.</title>
        <authorList>
            <person name="Okada T."/>
            <person name="Watanabe K."/>
        </authorList>
    </citation>
    <scope>NUCLEOTIDE SEQUENCE [LARGE SCALE GENOMIC DNA]</scope>
</reference>
<gene>
    <name evidence="1" type="ORF">LIER_28876</name>
</gene>
<protein>
    <submittedName>
        <fullName evidence="1">Uncharacterized protein</fullName>
    </submittedName>
</protein>
<accession>A0AAV3RIA1</accession>
<keyword evidence="2" id="KW-1185">Reference proteome</keyword>
<name>A0AAV3RIA1_LITER</name>
<organism evidence="1 2">
    <name type="scientific">Lithospermum erythrorhizon</name>
    <name type="common">Purple gromwell</name>
    <name type="synonym">Lithospermum officinale var. erythrorhizon</name>
    <dbReference type="NCBI Taxonomy" id="34254"/>
    <lineage>
        <taxon>Eukaryota</taxon>
        <taxon>Viridiplantae</taxon>
        <taxon>Streptophyta</taxon>
        <taxon>Embryophyta</taxon>
        <taxon>Tracheophyta</taxon>
        <taxon>Spermatophyta</taxon>
        <taxon>Magnoliopsida</taxon>
        <taxon>eudicotyledons</taxon>
        <taxon>Gunneridae</taxon>
        <taxon>Pentapetalae</taxon>
        <taxon>asterids</taxon>
        <taxon>lamiids</taxon>
        <taxon>Boraginales</taxon>
        <taxon>Boraginaceae</taxon>
        <taxon>Boraginoideae</taxon>
        <taxon>Lithospermeae</taxon>
        <taxon>Lithospermum</taxon>
    </lineage>
</organism>
<dbReference type="EMBL" id="BAABME010009767">
    <property type="protein sequence ID" value="GAA0175763.1"/>
    <property type="molecule type" value="Genomic_DNA"/>
</dbReference>
<evidence type="ECO:0000313" key="1">
    <source>
        <dbReference type="EMBL" id="GAA0175763.1"/>
    </source>
</evidence>
<sequence length="97" mass="11197">MQRETGSKWTLNFDDEIVNLLAKIQSFYSTICKVNWDINIDLLNSVGFFLFVELILPQSNFRIGQIIDWTEEVGMAERSRISKGSKTSRVIEITCYA</sequence>
<dbReference type="Proteomes" id="UP001454036">
    <property type="component" value="Unassembled WGS sequence"/>
</dbReference>
<proteinExistence type="predicted"/>